<keyword evidence="5" id="KW-0804">Transcription</keyword>
<reference evidence="8 9" key="1">
    <citation type="journal article" date="2023" name="Microbiol. Spectr.">
        <title>Symbiosis of Carpenter Bees with Uncharacterized Lactic Acid Bacteria Showing NAD Auxotrophy.</title>
        <authorList>
            <person name="Kawasaki S."/>
            <person name="Ozawa K."/>
            <person name="Mori T."/>
            <person name="Yamamoto A."/>
            <person name="Ito M."/>
            <person name="Ohkuma M."/>
            <person name="Sakamoto M."/>
            <person name="Matsutani M."/>
        </authorList>
    </citation>
    <scope>NUCLEOTIDE SEQUENCE [LARGE SCALE GENOMIC DNA]</scope>
    <source>
        <strain evidence="8 9">Kim32-2</strain>
    </source>
</reference>
<dbReference type="SMART" id="SM01134">
    <property type="entry name" value="DeoRC"/>
    <property type="match status" value="1"/>
</dbReference>
<name>A0ABM8BFL9_9LACO</name>
<sequence>MLKSERLKTILQIVNTQKFVTVDELAQTLKVSDMTIRRDLNELHRASKILRVHGGAQLLSDQTRIEKSYKQKREIHSKEKLEVAKRACNLIHENDSIYVGPGTTLELMVANLKVKHLRIVTNSLPVFEVAKNSAQDYDLIMIGGSYRRISGAFLGALANSELATMSFSAGFVGVNGIKDASMTTANLEEGQTEGIGLDHSQIKFVVADYSKLDHSDFHHFYDLHKVDGLVTNRGIEPELEKHYSQYTTVYK</sequence>
<keyword evidence="9" id="KW-1185">Reference proteome</keyword>
<evidence type="ECO:0000256" key="3">
    <source>
        <dbReference type="ARBA" id="ARBA00023015"/>
    </source>
</evidence>
<evidence type="ECO:0000256" key="2">
    <source>
        <dbReference type="ARBA" id="ARBA00022491"/>
    </source>
</evidence>
<dbReference type="Gene3D" id="1.10.10.10">
    <property type="entry name" value="Winged helix-like DNA-binding domain superfamily/Winged helix DNA-binding domain"/>
    <property type="match status" value="1"/>
</dbReference>
<dbReference type="SUPFAM" id="SSF100950">
    <property type="entry name" value="NagB/RpiA/CoA transferase-like"/>
    <property type="match status" value="1"/>
</dbReference>
<dbReference type="PROSITE" id="PS51000">
    <property type="entry name" value="HTH_DEOR_2"/>
    <property type="match status" value="1"/>
</dbReference>
<protein>
    <recommendedName>
        <fullName evidence="1">Lactose phosphotransferase system repressor</fullName>
    </recommendedName>
</protein>
<keyword evidence="2" id="KW-0678">Repressor</keyword>
<dbReference type="PANTHER" id="PTHR30363:SF4">
    <property type="entry name" value="GLYCEROL-3-PHOSPHATE REGULON REPRESSOR"/>
    <property type="match status" value="1"/>
</dbReference>
<dbReference type="PRINTS" id="PR00037">
    <property type="entry name" value="HTHLACR"/>
</dbReference>
<evidence type="ECO:0000259" key="7">
    <source>
        <dbReference type="PROSITE" id="PS51000"/>
    </source>
</evidence>
<dbReference type="Gene3D" id="3.40.50.1360">
    <property type="match status" value="1"/>
</dbReference>
<dbReference type="PANTHER" id="PTHR30363">
    <property type="entry name" value="HTH-TYPE TRANSCRIPTIONAL REGULATOR SRLR-RELATED"/>
    <property type="match status" value="1"/>
</dbReference>
<evidence type="ECO:0000256" key="6">
    <source>
        <dbReference type="ARBA" id="ARBA00024937"/>
    </source>
</evidence>
<gene>
    <name evidence="8" type="primary">lacR</name>
    <name evidence="8" type="ORF">KIM322_03040</name>
</gene>
<evidence type="ECO:0000313" key="9">
    <source>
        <dbReference type="Proteomes" id="UP001321741"/>
    </source>
</evidence>
<dbReference type="InterPro" id="IPR014036">
    <property type="entry name" value="DeoR-like_C"/>
</dbReference>
<dbReference type="PROSITE" id="PS00894">
    <property type="entry name" value="HTH_DEOR_1"/>
    <property type="match status" value="1"/>
</dbReference>
<dbReference type="InterPro" id="IPR036388">
    <property type="entry name" value="WH-like_DNA-bd_sf"/>
</dbReference>
<keyword evidence="4" id="KW-0238">DNA-binding</keyword>
<evidence type="ECO:0000256" key="4">
    <source>
        <dbReference type="ARBA" id="ARBA00023125"/>
    </source>
</evidence>
<dbReference type="Proteomes" id="UP001321741">
    <property type="component" value="Chromosome"/>
</dbReference>
<evidence type="ECO:0000256" key="1">
    <source>
        <dbReference type="ARBA" id="ARBA00021390"/>
    </source>
</evidence>
<keyword evidence="3" id="KW-0805">Transcription regulation</keyword>
<dbReference type="EMBL" id="AP026803">
    <property type="protein sequence ID" value="BDR60043.1"/>
    <property type="molecule type" value="Genomic_DNA"/>
</dbReference>
<accession>A0ABM8BFL9</accession>
<dbReference type="RefSeq" id="WP_317637762.1">
    <property type="nucleotide sequence ID" value="NZ_AP026803.1"/>
</dbReference>
<dbReference type="InterPro" id="IPR037171">
    <property type="entry name" value="NagB/RpiA_transferase-like"/>
</dbReference>
<dbReference type="Pfam" id="PF00455">
    <property type="entry name" value="DeoRC"/>
    <property type="match status" value="1"/>
</dbReference>
<dbReference type="InterPro" id="IPR001034">
    <property type="entry name" value="DeoR_HTH"/>
</dbReference>
<dbReference type="InterPro" id="IPR036390">
    <property type="entry name" value="WH_DNA-bd_sf"/>
</dbReference>
<dbReference type="InterPro" id="IPR018356">
    <property type="entry name" value="Tscrpt_reg_HTH_DeoR_CS"/>
</dbReference>
<proteinExistence type="predicted"/>
<organism evidence="8 9">
    <name type="scientific">Lactobacillus xylocopicola</name>
    <dbReference type="NCBI Taxonomy" id="2976676"/>
    <lineage>
        <taxon>Bacteria</taxon>
        <taxon>Bacillati</taxon>
        <taxon>Bacillota</taxon>
        <taxon>Bacilli</taxon>
        <taxon>Lactobacillales</taxon>
        <taxon>Lactobacillaceae</taxon>
        <taxon>Lactobacillus</taxon>
    </lineage>
</organism>
<dbReference type="SUPFAM" id="SSF46785">
    <property type="entry name" value="Winged helix' DNA-binding domain"/>
    <property type="match status" value="1"/>
</dbReference>
<comment type="function">
    <text evidence="6">Repressor of the lactose catabolism operon. Galactose-6-phosphate is the inducer.</text>
</comment>
<dbReference type="Pfam" id="PF08220">
    <property type="entry name" value="HTH_DeoR"/>
    <property type="match status" value="1"/>
</dbReference>
<feature type="domain" description="HTH deoR-type" evidence="7">
    <location>
        <begin position="3"/>
        <end position="58"/>
    </location>
</feature>
<evidence type="ECO:0000313" key="8">
    <source>
        <dbReference type="EMBL" id="BDR60043.1"/>
    </source>
</evidence>
<dbReference type="InterPro" id="IPR050313">
    <property type="entry name" value="Carb_Metab_HTH_regulators"/>
</dbReference>
<dbReference type="SMART" id="SM00420">
    <property type="entry name" value="HTH_DEOR"/>
    <property type="match status" value="1"/>
</dbReference>
<evidence type="ECO:0000256" key="5">
    <source>
        <dbReference type="ARBA" id="ARBA00023163"/>
    </source>
</evidence>